<comment type="similarity">
    <text evidence="1 6">Belongs to the metallo-dependent hydrolases superfamily. Adenine deaminase family.</text>
</comment>
<dbReference type="Gene3D" id="2.30.40.10">
    <property type="entry name" value="Urease, subunit C, domain 1"/>
    <property type="match status" value="1"/>
</dbReference>
<evidence type="ECO:0000256" key="4">
    <source>
        <dbReference type="ARBA" id="ARBA00023211"/>
    </source>
</evidence>
<dbReference type="HAMAP" id="MF_01518">
    <property type="entry name" value="Adenine_deamin"/>
    <property type="match status" value="1"/>
</dbReference>
<comment type="caution">
    <text evidence="9">The sequence shown here is derived from an EMBL/GenBank/DDBJ whole genome shotgun (WGS) entry which is preliminary data.</text>
</comment>
<dbReference type="EMBL" id="JAUSTT010000003">
    <property type="protein sequence ID" value="MDQ0174909.1"/>
    <property type="molecule type" value="Genomic_DNA"/>
</dbReference>
<dbReference type="InterPro" id="IPR032466">
    <property type="entry name" value="Metal_Hydrolase"/>
</dbReference>
<evidence type="ECO:0000259" key="7">
    <source>
        <dbReference type="Pfam" id="PF01979"/>
    </source>
</evidence>
<sequence length="580" mass="63171">MSHRMRNLIDTAQHISEADIVLKNGTIVDVFSLETYQADVAIHNGYIIGIGNYEQGSNCVDVSGKYIIPGLIDGHIHIESTMVTPSEFSRALFRHGITTVVTDPHEIANVAGIEGIKYVIEDANSSLIDILFKLPSCVPATSFERNGATLTADDLYPLLSNEKVIGLAEVMDFHAVLTMQEDMLNKLKMVKDRGMVIDGHAAGLSEQDLNIYSIASIRNDHEAVTKDEAIDRVRRGFHVLVREGSAAKDLLALLPAISPQNSTRFSFCTDDKHLDELVEEGTINYAMRLAIKHGLDPLIAIQMATINNAICHQIENKGAVAPGYVADLLLVDDLVELHPSHVIKDGRIFDLGSNKAELKKEKAAIPMSIQESINMKPISKEALQIIIADGQLANVIEIIPNQLITKKSIEKVLTKNGLFQANVADDQIKIAVCERHHATGGVGLGIVKGLKLNKGAIASTVAHDSHNLVVAGTNDDDMILAIEAIRSMQGGLVIVSDGEVLAKVPLKIGGIMSEKPYEKVVEELHHLHEQLRQVISGGEAVQNVFMILSFLCLPVIPSLKLTDKGLFDVDSFQHIEVGIK</sequence>
<dbReference type="GO" id="GO:0000034">
    <property type="term" value="F:adenine deaminase activity"/>
    <property type="evidence" value="ECO:0007669"/>
    <property type="project" value="UniProtKB-EC"/>
</dbReference>
<feature type="domain" description="Adenine deaminase C-terminal" evidence="8">
    <location>
        <begin position="402"/>
        <end position="573"/>
    </location>
</feature>
<evidence type="ECO:0000313" key="10">
    <source>
        <dbReference type="Proteomes" id="UP001223586"/>
    </source>
</evidence>
<dbReference type="InterPro" id="IPR011059">
    <property type="entry name" value="Metal-dep_hydrolase_composite"/>
</dbReference>
<dbReference type="Proteomes" id="UP001223586">
    <property type="component" value="Unassembled WGS sequence"/>
</dbReference>
<dbReference type="Pfam" id="PF13382">
    <property type="entry name" value="Adenine_deam_C"/>
    <property type="match status" value="1"/>
</dbReference>
<keyword evidence="3 6" id="KW-0378">Hydrolase</keyword>
<dbReference type="PANTHER" id="PTHR11113">
    <property type="entry name" value="N-ACETYLGLUCOSAMINE-6-PHOSPHATE DEACETYLASE"/>
    <property type="match status" value="1"/>
</dbReference>
<gene>
    <name evidence="6" type="primary">ade</name>
    <name evidence="9" type="ORF">J2S08_000743</name>
</gene>
<dbReference type="InterPro" id="IPR026912">
    <property type="entry name" value="Adenine_deam_C"/>
</dbReference>
<evidence type="ECO:0000256" key="3">
    <source>
        <dbReference type="ARBA" id="ARBA00022801"/>
    </source>
</evidence>
<evidence type="ECO:0000259" key="8">
    <source>
        <dbReference type="Pfam" id="PF13382"/>
    </source>
</evidence>
<organism evidence="9 10">
    <name type="scientific">Bacillus chungangensis</name>
    <dbReference type="NCBI Taxonomy" id="587633"/>
    <lineage>
        <taxon>Bacteria</taxon>
        <taxon>Bacillati</taxon>
        <taxon>Bacillota</taxon>
        <taxon>Bacilli</taxon>
        <taxon>Bacillales</taxon>
        <taxon>Bacillaceae</taxon>
        <taxon>Bacillus</taxon>
    </lineage>
</organism>
<dbReference type="PANTHER" id="PTHR11113:SF2">
    <property type="entry name" value="ADENINE DEAMINASE"/>
    <property type="match status" value="1"/>
</dbReference>
<dbReference type="Gene3D" id="3.20.20.140">
    <property type="entry name" value="Metal-dependent hydrolases"/>
    <property type="match status" value="1"/>
</dbReference>
<reference evidence="9 10" key="1">
    <citation type="submission" date="2023-07" db="EMBL/GenBank/DDBJ databases">
        <title>Genomic Encyclopedia of Type Strains, Phase IV (KMG-IV): sequencing the most valuable type-strain genomes for metagenomic binning, comparative biology and taxonomic classification.</title>
        <authorList>
            <person name="Goeker M."/>
        </authorList>
    </citation>
    <scope>NUCLEOTIDE SEQUENCE [LARGE SCALE GENOMIC DNA]</scope>
    <source>
        <strain evidence="9 10">DSM 23837</strain>
    </source>
</reference>
<name>A0ABT9WNQ0_9BACI</name>
<dbReference type="Pfam" id="PF01979">
    <property type="entry name" value="Amidohydro_1"/>
    <property type="match status" value="1"/>
</dbReference>
<dbReference type="SUPFAM" id="SSF51556">
    <property type="entry name" value="Metallo-dependent hydrolases"/>
    <property type="match status" value="1"/>
</dbReference>
<evidence type="ECO:0000256" key="5">
    <source>
        <dbReference type="ARBA" id="ARBA00047720"/>
    </source>
</evidence>
<feature type="domain" description="Amidohydrolase-related" evidence="7">
    <location>
        <begin position="66"/>
        <end position="348"/>
    </location>
</feature>
<comment type="catalytic activity">
    <reaction evidence="5 6">
        <text>adenine + H2O + H(+) = hypoxanthine + NH4(+)</text>
        <dbReference type="Rhea" id="RHEA:23688"/>
        <dbReference type="ChEBI" id="CHEBI:15377"/>
        <dbReference type="ChEBI" id="CHEBI:15378"/>
        <dbReference type="ChEBI" id="CHEBI:16708"/>
        <dbReference type="ChEBI" id="CHEBI:17368"/>
        <dbReference type="ChEBI" id="CHEBI:28938"/>
        <dbReference type="EC" id="3.5.4.2"/>
    </reaction>
</comment>
<evidence type="ECO:0000256" key="6">
    <source>
        <dbReference type="HAMAP-Rule" id="MF_01518"/>
    </source>
</evidence>
<keyword evidence="10" id="KW-1185">Reference proteome</keyword>
<dbReference type="RefSeq" id="WP_307226773.1">
    <property type="nucleotide sequence ID" value="NZ_JAUSTT010000003.1"/>
</dbReference>
<dbReference type="CDD" id="cd01295">
    <property type="entry name" value="AdeC"/>
    <property type="match status" value="1"/>
</dbReference>
<evidence type="ECO:0000313" key="9">
    <source>
        <dbReference type="EMBL" id="MDQ0174909.1"/>
    </source>
</evidence>
<evidence type="ECO:0000256" key="2">
    <source>
        <dbReference type="ARBA" id="ARBA00012782"/>
    </source>
</evidence>
<dbReference type="NCBIfam" id="TIGR01178">
    <property type="entry name" value="ade"/>
    <property type="match status" value="1"/>
</dbReference>
<proteinExistence type="inferred from homology"/>
<dbReference type="InterPro" id="IPR006680">
    <property type="entry name" value="Amidohydro-rel"/>
</dbReference>
<protein>
    <recommendedName>
        <fullName evidence="2 6">Adenine deaminase</fullName>
        <shortName evidence="6">Adenase</shortName>
        <shortName evidence="6">Adenine aminase</shortName>
        <ecNumber evidence="2 6">3.5.4.2</ecNumber>
    </recommendedName>
</protein>
<comment type="cofactor">
    <cofactor evidence="6">
        <name>Mn(2+)</name>
        <dbReference type="ChEBI" id="CHEBI:29035"/>
    </cofactor>
</comment>
<accession>A0ABT9WNQ0</accession>
<dbReference type="InterPro" id="IPR006679">
    <property type="entry name" value="Adenine_deam"/>
</dbReference>
<keyword evidence="4 6" id="KW-0464">Manganese</keyword>
<dbReference type="SUPFAM" id="SSF51338">
    <property type="entry name" value="Composite domain of metallo-dependent hydrolases"/>
    <property type="match status" value="1"/>
</dbReference>
<dbReference type="EC" id="3.5.4.2" evidence="2 6"/>
<evidence type="ECO:0000256" key="1">
    <source>
        <dbReference type="ARBA" id="ARBA00006773"/>
    </source>
</evidence>